<organism evidence="1 2">
    <name type="scientific">Nephila pilipes</name>
    <name type="common">Giant wood spider</name>
    <name type="synonym">Nephila maculata</name>
    <dbReference type="NCBI Taxonomy" id="299642"/>
    <lineage>
        <taxon>Eukaryota</taxon>
        <taxon>Metazoa</taxon>
        <taxon>Ecdysozoa</taxon>
        <taxon>Arthropoda</taxon>
        <taxon>Chelicerata</taxon>
        <taxon>Arachnida</taxon>
        <taxon>Araneae</taxon>
        <taxon>Araneomorphae</taxon>
        <taxon>Entelegynae</taxon>
        <taxon>Araneoidea</taxon>
        <taxon>Nephilidae</taxon>
        <taxon>Nephila</taxon>
    </lineage>
</organism>
<evidence type="ECO:0000313" key="1">
    <source>
        <dbReference type="EMBL" id="GFU04903.1"/>
    </source>
</evidence>
<evidence type="ECO:0000313" key="2">
    <source>
        <dbReference type="Proteomes" id="UP000887013"/>
    </source>
</evidence>
<reference evidence="1" key="1">
    <citation type="submission" date="2020-08" db="EMBL/GenBank/DDBJ databases">
        <title>Multicomponent nature underlies the extraordinary mechanical properties of spider dragline silk.</title>
        <authorList>
            <person name="Kono N."/>
            <person name="Nakamura H."/>
            <person name="Mori M."/>
            <person name="Yoshida Y."/>
            <person name="Ohtoshi R."/>
            <person name="Malay A.D."/>
            <person name="Moran D.A.P."/>
            <person name="Tomita M."/>
            <person name="Numata K."/>
            <person name="Arakawa K."/>
        </authorList>
    </citation>
    <scope>NUCLEOTIDE SEQUENCE</scope>
</reference>
<comment type="caution">
    <text evidence="1">The sequence shown here is derived from an EMBL/GenBank/DDBJ whole genome shotgun (WGS) entry which is preliminary data.</text>
</comment>
<proteinExistence type="predicted"/>
<dbReference type="AlphaFoldDB" id="A0A8X6Q3P0"/>
<keyword evidence="2" id="KW-1185">Reference proteome</keyword>
<gene>
    <name evidence="1" type="ORF">NPIL_8721</name>
</gene>
<name>A0A8X6Q3P0_NEPPI</name>
<sequence>MEKELQRSWKFLSTVSLAGAGRTTFRDQGVSNKSMRTTKLFADFLLIRGEAKFRYPENFKLWWITENENGKERKN</sequence>
<protein>
    <submittedName>
        <fullName evidence="1">Uncharacterized protein</fullName>
    </submittedName>
</protein>
<accession>A0A8X6Q3P0</accession>
<dbReference type="Proteomes" id="UP000887013">
    <property type="component" value="Unassembled WGS sequence"/>
</dbReference>
<dbReference type="EMBL" id="BMAW01027963">
    <property type="protein sequence ID" value="GFU04903.1"/>
    <property type="molecule type" value="Genomic_DNA"/>
</dbReference>